<reference evidence="2 3" key="1">
    <citation type="submission" date="2014-02" db="EMBL/GenBank/DDBJ databases">
        <title>Draft Genome of Hylemonella gracilis isolated from the Niagara River.</title>
        <authorList>
            <person name="Pawlowski D.R."/>
            <person name="Koudelka G.B."/>
        </authorList>
    </citation>
    <scope>NUCLEOTIDE SEQUENCE [LARGE SCALE GENOMIC DNA]</scope>
    <source>
        <strain evidence="2 3">Niagara R</strain>
    </source>
</reference>
<evidence type="ECO:0000313" key="3">
    <source>
        <dbReference type="Proteomes" id="UP000023268"/>
    </source>
</evidence>
<proteinExistence type="predicted"/>
<name>A0A016XL17_9BURK</name>
<dbReference type="eggNOG" id="ENOG5033BGJ">
    <property type="taxonomic scope" value="Bacteria"/>
</dbReference>
<protein>
    <recommendedName>
        <fullName evidence="4">DUF4175 domain-containing protein</fullName>
    </recommendedName>
</protein>
<dbReference type="OrthoDB" id="6902852at2"/>
<dbReference type="Proteomes" id="UP000023268">
    <property type="component" value="Unassembled WGS sequence"/>
</dbReference>
<evidence type="ECO:0000313" key="2">
    <source>
        <dbReference type="EMBL" id="EYC52516.1"/>
    </source>
</evidence>
<dbReference type="STRING" id="1458275.AZ34_16585"/>
<evidence type="ECO:0008006" key="4">
    <source>
        <dbReference type="Google" id="ProtNLM"/>
    </source>
</evidence>
<organism evidence="2 3">
    <name type="scientific">Hylemonella gracilis str. Niagara R</name>
    <dbReference type="NCBI Taxonomy" id="1458275"/>
    <lineage>
        <taxon>Bacteria</taxon>
        <taxon>Pseudomonadati</taxon>
        <taxon>Pseudomonadota</taxon>
        <taxon>Betaproteobacteria</taxon>
        <taxon>Burkholderiales</taxon>
        <taxon>Comamonadaceae</taxon>
        <taxon>Hylemonella</taxon>
    </lineage>
</organism>
<evidence type="ECO:0000256" key="1">
    <source>
        <dbReference type="SAM" id="Phobius"/>
    </source>
</evidence>
<feature type="transmembrane region" description="Helical" evidence="1">
    <location>
        <begin position="39"/>
        <end position="60"/>
    </location>
</feature>
<dbReference type="EMBL" id="JEMG01000001">
    <property type="protein sequence ID" value="EYC52516.1"/>
    <property type="molecule type" value="Genomic_DNA"/>
</dbReference>
<comment type="caution">
    <text evidence="2">The sequence shown here is derived from an EMBL/GenBank/DDBJ whole genome shotgun (WGS) entry which is preliminary data.</text>
</comment>
<accession>A0A016XL17</accession>
<sequence>MSDQQQELSGPAVWTWPVVLGVLTAVGLIAALFSEDGFGDMLAGVCLWVPALVGLWYGWLRRRRPAD</sequence>
<gene>
    <name evidence="2" type="ORF">AZ34_16585</name>
</gene>
<keyword evidence="1" id="KW-0812">Transmembrane</keyword>
<feature type="transmembrane region" description="Helical" evidence="1">
    <location>
        <begin position="12"/>
        <end position="33"/>
    </location>
</feature>
<keyword evidence="1" id="KW-1133">Transmembrane helix</keyword>
<keyword evidence="1" id="KW-0472">Membrane</keyword>
<dbReference type="AlphaFoldDB" id="A0A016XL17"/>
<dbReference type="RefSeq" id="WP_035610015.1">
    <property type="nucleotide sequence ID" value="NZ_JEMG01000001.1"/>
</dbReference>